<accession>A0A101M0B6</accession>
<name>A0A101M0B6_PICGL</name>
<protein>
    <submittedName>
        <fullName evidence="1">Uncharacterized protein</fullName>
    </submittedName>
</protein>
<organism evidence="1">
    <name type="scientific">Picea glauca</name>
    <name type="common">White spruce</name>
    <name type="synonym">Pinus glauca</name>
    <dbReference type="NCBI Taxonomy" id="3330"/>
    <lineage>
        <taxon>Eukaryota</taxon>
        <taxon>Viridiplantae</taxon>
        <taxon>Streptophyta</taxon>
        <taxon>Embryophyta</taxon>
        <taxon>Tracheophyta</taxon>
        <taxon>Spermatophyta</taxon>
        <taxon>Pinopsida</taxon>
        <taxon>Pinidae</taxon>
        <taxon>Conifers I</taxon>
        <taxon>Pinales</taxon>
        <taxon>Pinaceae</taxon>
        <taxon>Picea</taxon>
    </lineage>
</organism>
<gene>
    <name evidence="1" type="ORF">ABT39_MTgene4609</name>
</gene>
<reference evidence="1" key="1">
    <citation type="journal article" date="2015" name="Genome Biol. Evol.">
        <title>Organellar Genomes of White Spruce (Picea glauca): Assembly and Annotation.</title>
        <authorList>
            <person name="Jackman S.D."/>
            <person name="Warren R.L."/>
            <person name="Gibb E.A."/>
            <person name="Vandervalk B.P."/>
            <person name="Mohamadi H."/>
            <person name="Chu J."/>
            <person name="Raymond A."/>
            <person name="Pleasance S."/>
            <person name="Coope R."/>
            <person name="Wildung M.R."/>
            <person name="Ritland C.E."/>
            <person name="Bousquet J."/>
            <person name="Jones S.J."/>
            <person name="Bohlmann J."/>
            <person name="Birol I."/>
        </authorList>
    </citation>
    <scope>NUCLEOTIDE SEQUENCE [LARGE SCALE GENOMIC DNA]</scope>
    <source>
        <tissue evidence="1">Flushing bud</tissue>
    </source>
</reference>
<dbReference type="AlphaFoldDB" id="A0A101M0B6"/>
<sequence>MGLSSLAMMGKFFSSRPCKNLFSLVCSSAAEEPSQANESIAPKCICSLSNQHGWLHRLLDRLAAIGTDYLDRPELNASTLA</sequence>
<comment type="caution">
    <text evidence="1">The sequence shown here is derived from an EMBL/GenBank/DDBJ whole genome shotgun (WGS) entry which is preliminary data.</text>
</comment>
<geneLocation type="mitochondrion" evidence="1"/>
<keyword evidence="1" id="KW-0496">Mitochondrion</keyword>
<dbReference type="EMBL" id="LKAM01000005">
    <property type="protein sequence ID" value="KUM48594.1"/>
    <property type="molecule type" value="Genomic_DNA"/>
</dbReference>
<proteinExistence type="predicted"/>
<evidence type="ECO:0000313" key="1">
    <source>
        <dbReference type="EMBL" id="KUM48594.1"/>
    </source>
</evidence>